<dbReference type="Gene3D" id="1.10.1370.10">
    <property type="entry name" value="Neurolysin, domain 3"/>
    <property type="match status" value="1"/>
</dbReference>
<protein>
    <submittedName>
        <fullName evidence="9">Neurolysin</fullName>
    </submittedName>
</protein>
<organism evidence="9 10">
    <name type="scientific">Aspergillus kawachii</name>
    <name type="common">White koji mold</name>
    <name type="synonym">Aspergillus awamori var. kawachi</name>
    <dbReference type="NCBI Taxonomy" id="1069201"/>
    <lineage>
        <taxon>Eukaryota</taxon>
        <taxon>Fungi</taxon>
        <taxon>Dikarya</taxon>
        <taxon>Ascomycota</taxon>
        <taxon>Pezizomycotina</taxon>
        <taxon>Eurotiomycetes</taxon>
        <taxon>Eurotiomycetidae</taxon>
        <taxon>Eurotiales</taxon>
        <taxon>Aspergillaceae</taxon>
        <taxon>Aspergillus</taxon>
        <taxon>Aspergillus subgen. Circumdati</taxon>
    </lineage>
</organism>
<dbReference type="GO" id="GO:0004222">
    <property type="term" value="F:metalloendopeptidase activity"/>
    <property type="evidence" value="ECO:0007669"/>
    <property type="project" value="InterPro"/>
</dbReference>
<dbReference type="InterPro" id="IPR024079">
    <property type="entry name" value="MetalloPept_cat_dom_sf"/>
</dbReference>
<evidence type="ECO:0000313" key="9">
    <source>
        <dbReference type="EMBL" id="GAT19455.1"/>
    </source>
</evidence>
<sequence length="218" mass="24571">MHDLLGRAKYALFSGHRTVRDFVEAPSQLLEYWCWVPECLQQLSCHYTYLPEYCERTLAEGTVQDASRPPREIPEDLVKGLAAVKQVNQGILTLRQVAFSAFDMEIHGEHGHEISEGNGIAERHNSLLQGMTLLRGPEEVNWGHGYATSQHYITRTLAADIWTSNFRDDPMSAEAGLRYRRMILAHGGSRDELEMLREFLGRSPSPEAYLGDLGVGKA</sequence>
<accession>A0A146EZM9</accession>
<proteinExistence type="inferred from homology"/>
<dbReference type="InterPro" id="IPR001567">
    <property type="entry name" value="Pept_M3A_M3B_dom"/>
</dbReference>
<dbReference type="VEuPathDB" id="FungiDB:ASPFODRAFT_202746"/>
<keyword evidence="6 7" id="KW-0482">Metalloprotease</keyword>
<comment type="caution">
    <text evidence="9">The sequence shown here is derived from an EMBL/GenBank/DDBJ whole genome shotgun (WGS) entry which is preliminary data.</text>
</comment>
<keyword evidence="2 7" id="KW-0645">Protease</keyword>
<evidence type="ECO:0000256" key="3">
    <source>
        <dbReference type="ARBA" id="ARBA00022723"/>
    </source>
</evidence>
<dbReference type="PANTHER" id="PTHR11804">
    <property type="entry name" value="PROTEASE M3 THIMET OLIGOPEPTIDASE-RELATED"/>
    <property type="match status" value="1"/>
</dbReference>
<reference evidence="9 10" key="1">
    <citation type="journal article" date="2016" name="DNA Res.">
        <title>Genome sequence of Aspergillus luchuensis NBRC 4314.</title>
        <authorList>
            <person name="Yamada O."/>
            <person name="Machida M."/>
            <person name="Hosoyama A."/>
            <person name="Goto M."/>
            <person name="Takahashi T."/>
            <person name="Futagami T."/>
            <person name="Yamagata Y."/>
            <person name="Takeuchi M."/>
            <person name="Kobayashi T."/>
            <person name="Koike H."/>
            <person name="Abe K."/>
            <person name="Asai K."/>
            <person name="Arita M."/>
            <person name="Fujita N."/>
            <person name="Fukuda K."/>
            <person name="Higa K."/>
            <person name="Horikawa H."/>
            <person name="Ishikawa T."/>
            <person name="Jinno K."/>
            <person name="Kato Y."/>
            <person name="Kirimura K."/>
            <person name="Mizutani O."/>
            <person name="Nakasone K."/>
            <person name="Sano M."/>
            <person name="Shiraishi Y."/>
            <person name="Tsukahara M."/>
            <person name="Gomi K."/>
        </authorList>
    </citation>
    <scope>NUCLEOTIDE SEQUENCE [LARGE SCALE GENOMIC DNA]</scope>
    <source>
        <strain evidence="9 10">RIB 2604</strain>
    </source>
</reference>
<dbReference type="InterPro" id="IPR045090">
    <property type="entry name" value="Pept_M3A_M3B"/>
</dbReference>
<comment type="cofactor">
    <cofactor evidence="7">
        <name>Zn(2+)</name>
        <dbReference type="ChEBI" id="CHEBI:29105"/>
    </cofactor>
    <text evidence="7">Binds 1 zinc ion.</text>
</comment>
<feature type="domain" description="Peptidase M3A/M3B catalytic" evidence="8">
    <location>
        <begin position="1"/>
        <end position="212"/>
    </location>
</feature>
<evidence type="ECO:0000256" key="5">
    <source>
        <dbReference type="ARBA" id="ARBA00022833"/>
    </source>
</evidence>
<evidence type="ECO:0000256" key="2">
    <source>
        <dbReference type="ARBA" id="ARBA00022670"/>
    </source>
</evidence>
<gene>
    <name evidence="9" type="ORF">RIB2604_00600330</name>
</gene>
<keyword evidence="3 7" id="KW-0479">Metal-binding</keyword>
<keyword evidence="5 7" id="KW-0862">Zinc</keyword>
<name>A0A146EZM9_ASPKA</name>
<comment type="similarity">
    <text evidence="1 7">Belongs to the peptidase M3 family.</text>
</comment>
<dbReference type="GO" id="GO:0006508">
    <property type="term" value="P:proteolysis"/>
    <property type="evidence" value="ECO:0007669"/>
    <property type="project" value="UniProtKB-KW"/>
</dbReference>
<dbReference type="InterPro" id="IPR024077">
    <property type="entry name" value="Neurolysin/TOP_dom2"/>
</dbReference>
<dbReference type="Proteomes" id="UP000075230">
    <property type="component" value="Unassembled WGS sequence"/>
</dbReference>
<evidence type="ECO:0000313" key="10">
    <source>
        <dbReference type="Proteomes" id="UP000075230"/>
    </source>
</evidence>
<dbReference type="Gene3D" id="3.40.390.10">
    <property type="entry name" value="Collagenase (Catalytic Domain)"/>
    <property type="match status" value="1"/>
</dbReference>
<evidence type="ECO:0000256" key="4">
    <source>
        <dbReference type="ARBA" id="ARBA00022801"/>
    </source>
</evidence>
<dbReference type="SUPFAM" id="SSF55486">
    <property type="entry name" value="Metalloproteases ('zincins'), catalytic domain"/>
    <property type="match status" value="1"/>
</dbReference>
<evidence type="ECO:0000256" key="1">
    <source>
        <dbReference type="ARBA" id="ARBA00006040"/>
    </source>
</evidence>
<dbReference type="EMBL" id="BCWF01000006">
    <property type="protein sequence ID" value="GAT19455.1"/>
    <property type="molecule type" value="Genomic_DNA"/>
</dbReference>
<evidence type="ECO:0000256" key="6">
    <source>
        <dbReference type="ARBA" id="ARBA00023049"/>
    </source>
</evidence>
<dbReference type="AlphaFoldDB" id="A0A146EZM9"/>
<evidence type="ECO:0000259" key="8">
    <source>
        <dbReference type="Pfam" id="PF01432"/>
    </source>
</evidence>
<keyword evidence="4 7" id="KW-0378">Hydrolase</keyword>
<dbReference type="GO" id="GO:0006518">
    <property type="term" value="P:peptide metabolic process"/>
    <property type="evidence" value="ECO:0007669"/>
    <property type="project" value="TreeGrafter"/>
</dbReference>
<dbReference type="GO" id="GO:0046872">
    <property type="term" value="F:metal ion binding"/>
    <property type="evidence" value="ECO:0007669"/>
    <property type="project" value="UniProtKB-UniRule"/>
</dbReference>
<dbReference type="Pfam" id="PF01432">
    <property type="entry name" value="Peptidase_M3"/>
    <property type="match status" value="1"/>
</dbReference>
<reference evidence="10" key="2">
    <citation type="submission" date="2016-02" db="EMBL/GenBank/DDBJ databases">
        <title>Genome sequencing of Aspergillus luchuensis NBRC 4314.</title>
        <authorList>
            <person name="Yamada O."/>
        </authorList>
    </citation>
    <scope>NUCLEOTIDE SEQUENCE [LARGE SCALE GENOMIC DNA]</scope>
    <source>
        <strain evidence="10">RIB 2604</strain>
    </source>
</reference>
<evidence type="ECO:0000256" key="7">
    <source>
        <dbReference type="RuleBase" id="RU003435"/>
    </source>
</evidence>
<dbReference type="PANTHER" id="PTHR11804:SF84">
    <property type="entry name" value="SACCHAROLYSIN"/>
    <property type="match status" value="1"/>
</dbReference>